<dbReference type="Pfam" id="PF01569">
    <property type="entry name" value="PAP2"/>
    <property type="match status" value="1"/>
</dbReference>
<dbReference type="AlphaFoldDB" id="A0A2S5IWS5"/>
<dbReference type="SUPFAM" id="SSF48317">
    <property type="entry name" value="Acid phosphatase/Vanadium-dependent haloperoxidase"/>
    <property type="match status" value="1"/>
</dbReference>
<evidence type="ECO:0000313" key="4">
    <source>
        <dbReference type="Proteomes" id="UP000239297"/>
    </source>
</evidence>
<dbReference type="Gene3D" id="1.20.144.10">
    <property type="entry name" value="Phosphatidic acid phosphatase type 2/haloperoxidase"/>
    <property type="match status" value="1"/>
</dbReference>
<feature type="transmembrane region" description="Helical" evidence="1">
    <location>
        <begin position="21"/>
        <end position="41"/>
    </location>
</feature>
<evidence type="ECO:0000256" key="1">
    <source>
        <dbReference type="SAM" id="Phobius"/>
    </source>
</evidence>
<feature type="transmembrane region" description="Helical" evidence="1">
    <location>
        <begin position="164"/>
        <end position="185"/>
    </location>
</feature>
<sequence>MDGMMSQRISTGSARAARSPLLFVLAAVFCASALGWTYWAFVRTTRGQFADESAWREADVAAPDTQLPFLRFLDTLPLVSIVVAAAAILFVAVVRRRVAAAVTAFGVILAANLTTQLLKNIVFDRPDRGVETLAFNSLPSGHTTLAASAAAAVFIIASPRWRPFAAAAGGAYSVLAGAATFINLWHRPADVVAALLAVGTWTLIGGLIIMRTGDHWNNWHGYGAYWASSRGWLVACWVLGLGGLALSMVLYLAVLAIGPAPEPGTANVPLFFWWGLTWIIGVGFTLAAAAGWLFSAQARVSAAPRTP</sequence>
<keyword evidence="1" id="KW-0472">Membrane</keyword>
<feature type="transmembrane region" description="Helical" evidence="1">
    <location>
        <begin position="98"/>
        <end position="118"/>
    </location>
</feature>
<feature type="transmembrane region" description="Helical" evidence="1">
    <location>
        <begin position="75"/>
        <end position="93"/>
    </location>
</feature>
<reference evidence="3 4" key="1">
    <citation type="journal article" date="2014" name="Int. J. Syst. Evol. Microbiol.">
        <title>Arthrobacter pityocampae sp. nov., isolated from Thaumetopoea pityocampa (Lep., Thaumetopoeidae).</title>
        <authorList>
            <person name="Ince I.A."/>
            <person name="Demirbag Z."/>
            <person name="Kati H."/>
        </authorList>
    </citation>
    <scope>NUCLEOTIDE SEQUENCE [LARGE SCALE GENOMIC DNA]</scope>
    <source>
        <strain evidence="3 4">Tp2</strain>
    </source>
</reference>
<keyword evidence="4" id="KW-1185">Reference proteome</keyword>
<evidence type="ECO:0000313" key="3">
    <source>
        <dbReference type="EMBL" id="PPB49042.1"/>
    </source>
</evidence>
<gene>
    <name evidence="3" type="ORF">C4K88_09990</name>
</gene>
<comment type="caution">
    <text evidence="3">The sequence shown here is derived from an EMBL/GenBank/DDBJ whole genome shotgun (WGS) entry which is preliminary data.</text>
</comment>
<dbReference type="InterPro" id="IPR036938">
    <property type="entry name" value="PAP2/HPO_sf"/>
</dbReference>
<name>A0A2S5IWS5_9MICC</name>
<proteinExistence type="predicted"/>
<organism evidence="3 4">
    <name type="scientific">Arthrobacter pityocampae</name>
    <dbReference type="NCBI Taxonomy" id="547334"/>
    <lineage>
        <taxon>Bacteria</taxon>
        <taxon>Bacillati</taxon>
        <taxon>Actinomycetota</taxon>
        <taxon>Actinomycetes</taxon>
        <taxon>Micrococcales</taxon>
        <taxon>Micrococcaceae</taxon>
        <taxon>Arthrobacter</taxon>
    </lineage>
</organism>
<protein>
    <submittedName>
        <fullName evidence="3">PA-phosphatase</fullName>
    </submittedName>
</protein>
<dbReference type="InterPro" id="IPR000326">
    <property type="entry name" value="PAP2/HPO"/>
</dbReference>
<dbReference type="EMBL" id="PRKW01000004">
    <property type="protein sequence ID" value="PPB49042.1"/>
    <property type="molecule type" value="Genomic_DNA"/>
</dbReference>
<feature type="domain" description="Phosphatidic acid phosphatase type 2/haloperoxidase" evidence="2">
    <location>
        <begin position="103"/>
        <end position="201"/>
    </location>
</feature>
<feature type="transmembrane region" description="Helical" evidence="1">
    <location>
        <begin position="270"/>
        <end position="295"/>
    </location>
</feature>
<accession>A0A2S5IWS5</accession>
<feature type="transmembrane region" description="Helical" evidence="1">
    <location>
        <begin position="138"/>
        <end position="157"/>
    </location>
</feature>
<feature type="transmembrane region" description="Helical" evidence="1">
    <location>
        <begin position="231"/>
        <end position="258"/>
    </location>
</feature>
<keyword evidence="1" id="KW-1133">Transmembrane helix</keyword>
<feature type="transmembrane region" description="Helical" evidence="1">
    <location>
        <begin position="191"/>
        <end position="210"/>
    </location>
</feature>
<dbReference type="Proteomes" id="UP000239297">
    <property type="component" value="Unassembled WGS sequence"/>
</dbReference>
<evidence type="ECO:0000259" key="2">
    <source>
        <dbReference type="Pfam" id="PF01569"/>
    </source>
</evidence>
<keyword evidence="1" id="KW-0812">Transmembrane</keyword>